<dbReference type="PROSITE" id="PS51384">
    <property type="entry name" value="FAD_FR"/>
    <property type="match status" value="1"/>
</dbReference>
<evidence type="ECO:0000313" key="13">
    <source>
        <dbReference type="Proteomes" id="UP000269265"/>
    </source>
</evidence>
<protein>
    <submittedName>
        <fullName evidence="12">Ferredoxin reductase</fullName>
    </submittedName>
</protein>
<accession>A0A426V7C6</accession>
<dbReference type="Gene3D" id="2.40.30.10">
    <property type="entry name" value="Translation factors"/>
    <property type="match status" value="1"/>
</dbReference>
<dbReference type="Pfam" id="PF00175">
    <property type="entry name" value="NAD_binding_1"/>
    <property type="match status" value="1"/>
</dbReference>
<sequence>MSETSSPTAAVSATQRVASWLTHMGVSTYAFDDTLGLVNPLWTVNRLHARVVTKTPETASATTVVLQAGSAFKGLKPGQFVIIGVEINGVRHRRAYSPRAIDGRRDRFAITVQRQAGGKVSNFVHDQLQPGDIIEIEQAGGDFTLPAQTPAEVLLVAGGSGITPCMSILEQLRRHQSATRVTLIYFARSRADRIFARTLETLATQWPALRYVPLESVVNTPGAAPSAAAAATLSTELLSELQPQWAALPAYCCGPAPLMDAARQIWKDAGASERLRLEAFAAARPSGDPNVRHQIRIVRGDQPMAFEAPATETLLVAGEQAGHAIKHGCRQGICHECTCRLNSGAVRDLTTGEQIHGEGQPVRLCVSAALSDLSLESLN</sequence>
<evidence type="ECO:0000256" key="2">
    <source>
        <dbReference type="ARBA" id="ARBA00022630"/>
    </source>
</evidence>
<evidence type="ECO:0000256" key="7">
    <source>
        <dbReference type="ARBA" id="ARBA00023004"/>
    </source>
</evidence>
<dbReference type="InterPro" id="IPR039261">
    <property type="entry name" value="FNR_nucleotide-bd"/>
</dbReference>
<evidence type="ECO:0000256" key="8">
    <source>
        <dbReference type="ARBA" id="ARBA00023014"/>
    </source>
</evidence>
<dbReference type="Proteomes" id="UP000269265">
    <property type="component" value="Unassembled WGS sequence"/>
</dbReference>
<dbReference type="AlphaFoldDB" id="A0A426V7C6"/>
<dbReference type="InterPro" id="IPR017927">
    <property type="entry name" value="FAD-bd_FR_type"/>
</dbReference>
<dbReference type="InterPro" id="IPR001433">
    <property type="entry name" value="OxRdtase_FAD/NAD-bd"/>
</dbReference>
<dbReference type="PROSITE" id="PS51085">
    <property type="entry name" value="2FE2S_FER_2"/>
    <property type="match status" value="1"/>
</dbReference>
<dbReference type="EMBL" id="RSED01000017">
    <property type="protein sequence ID" value="RRS02859.1"/>
    <property type="molecule type" value="Genomic_DNA"/>
</dbReference>
<evidence type="ECO:0000256" key="3">
    <source>
        <dbReference type="ARBA" id="ARBA00022714"/>
    </source>
</evidence>
<evidence type="ECO:0000313" key="12">
    <source>
        <dbReference type="EMBL" id="RRS02859.1"/>
    </source>
</evidence>
<dbReference type="InterPro" id="IPR008333">
    <property type="entry name" value="Cbr1-like_FAD-bd_dom"/>
</dbReference>
<dbReference type="InterPro" id="IPR017938">
    <property type="entry name" value="Riboflavin_synthase-like_b-brl"/>
</dbReference>
<evidence type="ECO:0000256" key="5">
    <source>
        <dbReference type="ARBA" id="ARBA00022827"/>
    </source>
</evidence>
<dbReference type="OrthoDB" id="9796486at2"/>
<evidence type="ECO:0000256" key="6">
    <source>
        <dbReference type="ARBA" id="ARBA00023002"/>
    </source>
</evidence>
<dbReference type="GO" id="GO:0046872">
    <property type="term" value="F:metal ion binding"/>
    <property type="evidence" value="ECO:0007669"/>
    <property type="project" value="UniProtKB-KW"/>
</dbReference>
<dbReference type="InterPro" id="IPR050415">
    <property type="entry name" value="MRET"/>
</dbReference>
<dbReference type="Pfam" id="PF00111">
    <property type="entry name" value="Fer2"/>
    <property type="match status" value="1"/>
</dbReference>
<reference evidence="12 13" key="1">
    <citation type="submission" date="2018-12" db="EMBL/GenBank/DDBJ databases">
        <title>The whole draft genome of Aquabacterium sp. SJQ9.</title>
        <authorList>
            <person name="Sun L."/>
            <person name="Gao X."/>
            <person name="Chen W."/>
            <person name="Huang K."/>
        </authorList>
    </citation>
    <scope>NUCLEOTIDE SEQUENCE [LARGE SCALE GENOMIC DNA]</scope>
    <source>
        <strain evidence="12 13">SJQ9</strain>
    </source>
</reference>
<feature type="domain" description="FAD-binding FR-type" evidence="11">
    <location>
        <begin position="44"/>
        <end position="146"/>
    </location>
</feature>
<organism evidence="12 13">
    <name type="scientific">Aquabacterium soli</name>
    <dbReference type="NCBI Taxonomy" id="2493092"/>
    <lineage>
        <taxon>Bacteria</taxon>
        <taxon>Pseudomonadati</taxon>
        <taxon>Pseudomonadota</taxon>
        <taxon>Betaproteobacteria</taxon>
        <taxon>Burkholderiales</taxon>
        <taxon>Aquabacterium</taxon>
    </lineage>
</organism>
<dbReference type="PRINTS" id="PR00406">
    <property type="entry name" value="CYTB5RDTASE"/>
</dbReference>
<keyword evidence="5" id="KW-0274">FAD</keyword>
<dbReference type="Gene3D" id="3.40.50.80">
    <property type="entry name" value="Nucleotide-binding domain of ferredoxin-NADP reductase (FNR) module"/>
    <property type="match status" value="1"/>
</dbReference>
<dbReference type="GO" id="GO:0051537">
    <property type="term" value="F:2 iron, 2 sulfur cluster binding"/>
    <property type="evidence" value="ECO:0007669"/>
    <property type="project" value="UniProtKB-KW"/>
</dbReference>
<evidence type="ECO:0000259" key="10">
    <source>
        <dbReference type="PROSITE" id="PS51085"/>
    </source>
</evidence>
<evidence type="ECO:0000256" key="4">
    <source>
        <dbReference type="ARBA" id="ARBA00022723"/>
    </source>
</evidence>
<dbReference type="SUPFAM" id="SSF63380">
    <property type="entry name" value="Riboflavin synthase domain-like"/>
    <property type="match status" value="1"/>
</dbReference>
<evidence type="ECO:0000259" key="11">
    <source>
        <dbReference type="PROSITE" id="PS51384"/>
    </source>
</evidence>
<keyword evidence="6" id="KW-0560">Oxidoreductase</keyword>
<keyword evidence="7" id="KW-0408">Iron</keyword>
<dbReference type="PANTHER" id="PTHR47354">
    <property type="entry name" value="NADH OXIDOREDUCTASE HCR"/>
    <property type="match status" value="1"/>
</dbReference>
<comment type="cofactor">
    <cofactor evidence="1">
        <name>FAD</name>
        <dbReference type="ChEBI" id="CHEBI:57692"/>
    </cofactor>
</comment>
<dbReference type="CDD" id="cd06216">
    <property type="entry name" value="FNR_iron_sulfur_binding_2"/>
    <property type="match status" value="1"/>
</dbReference>
<evidence type="ECO:0000256" key="9">
    <source>
        <dbReference type="ARBA" id="ARBA00061434"/>
    </source>
</evidence>
<comment type="caution">
    <text evidence="12">The sequence shown here is derived from an EMBL/GenBank/DDBJ whole genome shotgun (WGS) entry which is preliminary data.</text>
</comment>
<dbReference type="Pfam" id="PF00970">
    <property type="entry name" value="FAD_binding_6"/>
    <property type="match status" value="1"/>
</dbReference>
<gene>
    <name evidence="12" type="ORF">EIP75_18000</name>
</gene>
<dbReference type="SUPFAM" id="SSF52343">
    <property type="entry name" value="Ferredoxin reductase-like, C-terminal NADP-linked domain"/>
    <property type="match status" value="1"/>
</dbReference>
<dbReference type="InterPro" id="IPR036010">
    <property type="entry name" value="2Fe-2S_ferredoxin-like_sf"/>
</dbReference>
<keyword evidence="3" id="KW-0001">2Fe-2S</keyword>
<keyword evidence="8" id="KW-0411">Iron-sulfur</keyword>
<proteinExistence type="inferred from homology"/>
<keyword evidence="13" id="KW-1185">Reference proteome</keyword>
<feature type="domain" description="2Fe-2S ferredoxin-type" evidence="10">
    <location>
        <begin position="293"/>
        <end position="379"/>
    </location>
</feature>
<dbReference type="Gene3D" id="3.10.20.30">
    <property type="match status" value="1"/>
</dbReference>
<dbReference type="InterPro" id="IPR001041">
    <property type="entry name" value="2Fe-2S_ferredoxin-type"/>
</dbReference>
<evidence type="ECO:0000256" key="1">
    <source>
        <dbReference type="ARBA" id="ARBA00001974"/>
    </source>
</evidence>
<dbReference type="CDD" id="cd00207">
    <property type="entry name" value="fer2"/>
    <property type="match status" value="1"/>
</dbReference>
<dbReference type="PANTHER" id="PTHR47354:SF6">
    <property type="entry name" value="NADH OXIDOREDUCTASE HCR"/>
    <property type="match status" value="1"/>
</dbReference>
<dbReference type="GO" id="GO:0016491">
    <property type="term" value="F:oxidoreductase activity"/>
    <property type="evidence" value="ECO:0007669"/>
    <property type="project" value="UniProtKB-KW"/>
</dbReference>
<comment type="similarity">
    <text evidence="9">In the N-terminal section; belongs to the FAD-binding oxidoreductase type 6 family.</text>
</comment>
<dbReference type="SUPFAM" id="SSF54292">
    <property type="entry name" value="2Fe-2S ferredoxin-like"/>
    <property type="match status" value="1"/>
</dbReference>
<keyword evidence="2" id="KW-0285">Flavoprotein</keyword>
<name>A0A426V7C6_9BURK</name>
<dbReference type="RefSeq" id="WP_125244676.1">
    <property type="nucleotide sequence ID" value="NZ_RSED01000017.1"/>
</dbReference>
<keyword evidence="4" id="KW-0479">Metal-binding</keyword>
<dbReference type="InterPro" id="IPR012675">
    <property type="entry name" value="Beta-grasp_dom_sf"/>
</dbReference>